<organism evidence="1 2">
    <name type="scientific">Paraburkholderia hospita</name>
    <dbReference type="NCBI Taxonomy" id="169430"/>
    <lineage>
        <taxon>Bacteria</taxon>
        <taxon>Pseudomonadati</taxon>
        <taxon>Pseudomonadota</taxon>
        <taxon>Betaproteobacteria</taxon>
        <taxon>Burkholderiales</taxon>
        <taxon>Burkholderiaceae</taxon>
        <taxon>Paraburkholderia</taxon>
    </lineage>
</organism>
<gene>
    <name evidence="1" type="ORF">WQE_33981</name>
</gene>
<keyword evidence="2" id="KW-1185">Reference proteome</keyword>
<accession>A0ABP2PFS8</accession>
<comment type="caution">
    <text evidence="1">The sequence shown here is derived from an EMBL/GenBank/DDBJ whole genome shotgun (WGS) entry which is preliminary data.</text>
</comment>
<name>A0ABP2PFS8_9BURK</name>
<protein>
    <recommendedName>
        <fullName evidence="3">AlgX/AlgJ SGNH hydrolase-like domain-containing protein</fullName>
    </recommendedName>
</protein>
<dbReference type="Proteomes" id="UP000004980">
    <property type="component" value="Unassembled WGS sequence"/>
</dbReference>
<evidence type="ECO:0000313" key="2">
    <source>
        <dbReference type="Proteomes" id="UP000004980"/>
    </source>
</evidence>
<sequence>MGRLNKIRIVGLAFSALIVVTLAAPTLRWLYLQRPDGTLYGYTDAVPPRPQKIASAFFNKSLQQWVNHYFDANLGFRKALIRTFNEINFRIFREAPRLRLYTTPANGLYSQMSLDSLNDEVSRRELLQKRYQQEARKLLRVQQLLESQGKDFQVLIATSKPYVYPNDLGTRYLIGGGNDIFERAASFGKALRAAGVNVIDGGPLLREFAARTGIETHPRSGVHWNYYAGCLIARQMLEDVHTRGIVSAPLLDCGAPTPGKPRMVDVDGLKLLNIWSTGGIEQPTPYPNPTVTKAQGTDSHLPKFVFVSDSFSDQVRYTLQQAHVYSRLVNSGYFRVREIDDPLDETETAPDVQADEAIVREQVAADIAESNVVVLEMVDYNVQRWDYGFADYLLNYAARGGSVEIASTSGAYARETDGPNWWNWVQHEVVFKLQPAFVPAQIKRATLRFEYSARERQDLVVRVQARGGSSQQFAIQSQGGASEKFESIVDLPPTQLDEITIQTDGRGSALGAGDPRIAALMIRNLTIEPLSTAIAQ</sequence>
<proteinExistence type="predicted"/>
<evidence type="ECO:0008006" key="3">
    <source>
        <dbReference type="Google" id="ProtNLM"/>
    </source>
</evidence>
<dbReference type="EMBL" id="AKAU01000193">
    <property type="protein sequence ID" value="EIM96470.1"/>
    <property type="molecule type" value="Genomic_DNA"/>
</dbReference>
<reference evidence="1 2" key="1">
    <citation type="journal article" date="2012" name="J. Bacteriol.">
        <title>Draft Genome Sequence of the Soil Bacterium Burkholderia terrae Strain BS001, Which Interacts with Fungal Surface Structures.</title>
        <authorList>
            <person name="Nazir R."/>
            <person name="Hansen M.A."/>
            <person name="Sorensen S."/>
            <person name="van Elsas J.D."/>
        </authorList>
    </citation>
    <scope>NUCLEOTIDE SEQUENCE [LARGE SCALE GENOMIC DNA]</scope>
    <source>
        <strain evidence="1 2">BS001</strain>
    </source>
</reference>
<dbReference type="RefSeq" id="WP_007589034.1">
    <property type="nucleotide sequence ID" value="NZ_AKAU01000193.1"/>
</dbReference>
<evidence type="ECO:0000313" key="1">
    <source>
        <dbReference type="EMBL" id="EIM96470.1"/>
    </source>
</evidence>